<feature type="transmembrane region" description="Helical" evidence="3">
    <location>
        <begin position="132"/>
        <end position="155"/>
    </location>
</feature>
<reference evidence="4" key="1">
    <citation type="submission" date="2019-12" db="EMBL/GenBank/DDBJ databases">
        <title>Genome sequencing and annotation of Brassica cretica.</title>
        <authorList>
            <person name="Studholme D.J."/>
            <person name="Sarris P."/>
        </authorList>
    </citation>
    <scope>NUCLEOTIDE SEQUENCE</scope>
    <source>
        <strain evidence="4">PFS-109/04</strain>
        <tissue evidence="4">Leaf</tissue>
    </source>
</reference>
<keyword evidence="3" id="KW-0472">Membrane</keyword>
<proteinExistence type="predicted"/>
<dbReference type="PANTHER" id="PTHR44419:SF7">
    <property type="entry name" value="PROTOCHLOROPHYLLIDE REDUCTASE B, CHLOROPLASTIC"/>
    <property type="match status" value="1"/>
</dbReference>
<protein>
    <recommendedName>
        <fullName evidence="6">Protochlorophyllide reductase</fullName>
    </recommendedName>
</protein>
<comment type="caution">
    <text evidence="4">The sequence shown here is derived from an EMBL/GenBank/DDBJ whole genome shotgun (WGS) entry which is preliminary data.</text>
</comment>
<dbReference type="InterPro" id="IPR036291">
    <property type="entry name" value="NAD(P)-bd_dom_sf"/>
</dbReference>
<dbReference type="Gene3D" id="3.40.50.720">
    <property type="entry name" value="NAD(P)-binding Rossmann-like Domain"/>
    <property type="match status" value="1"/>
</dbReference>
<gene>
    <name evidence="4" type="ORF">F2Q69_00034210</name>
</gene>
<evidence type="ECO:0008006" key="6">
    <source>
        <dbReference type="Google" id="ProtNLM"/>
    </source>
</evidence>
<evidence type="ECO:0000313" key="5">
    <source>
        <dbReference type="Proteomes" id="UP000712600"/>
    </source>
</evidence>
<keyword evidence="3" id="KW-0812">Transmembrane</keyword>
<evidence type="ECO:0000313" key="4">
    <source>
        <dbReference type="EMBL" id="KAF3598386.1"/>
    </source>
</evidence>
<dbReference type="Pfam" id="PF06749">
    <property type="entry name" value="DUF1218"/>
    <property type="match status" value="1"/>
</dbReference>
<sequence>MALQAAPLVSSAFSVRKDGKLNASSSSFKDSSLFGASITEHGSSSLRFKRELSVRNVAIRAQTAATSSPSITKSSVDGKKTLRKGNVVVTGASSGLGLATAKALAETGKWHVIMACRDFLKAERAYSCLSQAFFNMIFFLIAEICLLAGSVENAYHTKYRTMFMDNPPDCQTLRKGVFAAGASFVFFNAIVSQFYYFFYSSAADASLSPY</sequence>
<dbReference type="InterPro" id="IPR005979">
    <property type="entry name" value="Prochl_reduct"/>
</dbReference>
<keyword evidence="3" id="KW-1133">Transmembrane helix</keyword>
<evidence type="ECO:0000256" key="1">
    <source>
        <dbReference type="ARBA" id="ARBA00022857"/>
    </source>
</evidence>
<dbReference type="GO" id="GO:0016630">
    <property type="term" value="F:protochlorophyllide reductase activity"/>
    <property type="evidence" value="ECO:0007669"/>
    <property type="project" value="InterPro"/>
</dbReference>
<keyword evidence="1" id="KW-0521">NADP</keyword>
<dbReference type="SUPFAM" id="SSF51735">
    <property type="entry name" value="NAD(P)-binding Rossmann-fold domains"/>
    <property type="match status" value="1"/>
</dbReference>
<evidence type="ECO:0000256" key="3">
    <source>
        <dbReference type="SAM" id="Phobius"/>
    </source>
</evidence>
<dbReference type="EMBL" id="QGKX02000004">
    <property type="protein sequence ID" value="KAF3598386.1"/>
    <property type="molecule type" value="Genomic_DNA"/>
</dbReference>
<feature type="transmembrane region" description="Helical" evidence="3">
    <location>
        <begin position="176"/>
        <end position="198"/>
    </location>
</feature>
<dbReference type="Proteomes" id="UP000712600">
    <property type="component" value="Unassembled WGS sequence"/>
</dbReference>
<organism evidence="4 5">
    <name type="scientific">Brassica cretica</name>
    <name type="common">Mustard</name>
    <dbReference type="NCBI Taxonomy" id="69181"/>
    <lineage>
        <taxon>Eukaryota</taxon>
        <taxon>Viridiplantae</taxon>
        <taxon>Streptophyta</taxon>
        <taxon>Embryophyta</taxon>
        <taxon>Tracheophyta</taxon>
        <taxon>Spermatophyta</taxon>
        <taxon>Magnoliopsida</taxon>
        <taxon>eudicotyledons</taxon>
        <taxon>Gunneridae</taxon>
        <taxon>Pentapetalae</taxon>
        <taxon>rosids</taxon>
        <taxon>malvids</taxon>
        <taxon>Brassicales</taxon>
        <taxon>Brassicaceae</taxon>
        <taxon>Brassiceae</taxon>
        <taxon>Brassica</taxon>
    </lineage>
</organism>
<dbReference type="PANTHER" id="PTHR44419">
    <property type="entry name" value="PROTOCHLOROPHYLLIDE REDUCTASE C, CHLOROPLASTIC"/>
    <property type="match status" value="1"/>
</dbReference>
<name>A0A8S9S9Q3_BRACR</name>
<dbReference type="AlphaFoldDB" id="A0A8S9S9Q3"/>
<accession>A0A8S9S9Q3</accession>
<keyword evidence="2" id="KW-0560">Oxidoreductase</keyword>
<evidence type="ECO:0000256" key="2">
    <source>
        <dbReference type="ARBA" id="ARBA00023002"/>
    </source>
</evidence>
<dbReference type="InterPro" id="IPR009606">
    <property type="entry name" value="DEAL/Modifying_wall_lignin1/2"/>
</dbReference>